<dbReference type="PANTHER" id="PTHR30399">
    <property type="entry name" value="UNCHARACTERIZED PROTEIN YGJP"/>
    <property type="match status" value="1"/>
</dbReference>
<name>A0A381TX26_9ZZZZ</name>
<dbReference type="EMBL" id="UINC01005318">
    <property type="protein sequence ID" value="SVA20550.1"/>
    <property type="molecule type" value="Genomic_DNA"/>
</dbReference>
<dbReference type="Pfam" id="PF01863">
    <property type="entry name" value="YgjP-like"/>
    <property type="match status" value="1"/>
</dbReference>
<evidence type="ECO:0000313" key="2">
    <source>
        <dbReference type="EMBL" id="SVA20550.1"/>
    </source>
</evidence>
<dbReference type="AlphaFoldDB" id="A0A381TX26"/>
<organism evidence="2">
    <name type="scientific">marine metagenome</name>
    <dbReference type="NCBI Taxonomy" id="408172"/>
    <lineage>
        <taxon>unclassified sequences</taxon>
        <taxon>metagenomes</taxon>
        <taxon>ecological metagenomes</taxon>
    </lineage>
</organism>
<gene>
    <name evidence="2" type="ORF">METZ01_LOCUS73404</name>
</gene>
<evidence type="ECO:0000259" key="1">
    <source>
        <dbReference type="Pfam" id="PF01863"/>
    </source>
</evidence>
<accession>A0A381TX26</accession>
<reference evidence="2" key="1">
    <citation type="submission" date="2018-05" db="EMBL/GenBank/DDBJ databases">
        <authorList>
            <person name="Lanie J.A."/>
            <person name="Ng W.-L."/>
            <person name="Kazmierczak K.M."/>
            <person name="Andrzejewski T.M."/>
            <person name="Davidsen T.M."/>
            <person name="Wayne K.J."/>
            <person name="Tettelin H."/>
            <person name="Glass J.I."/>
            <person name="Rusch D."/>
            <person name="Podicherti R."/>
            <person name="Tsui H.-C.T."/>
            <person name="Winkler M.E."/>
        </authorList>
    </citation>
    <scope>NUCLEOTIDE SEQUENCE</scope>
</reference>
<dbReference type="Gene3D" id="3.30.2010.10">
    <property type="entry name" value="Metalloproteases ('zincins'), catalytic domain"/>
    <property type="match status" value="1"/>
</dbReference>
<feature type="domain" description="YgjP-like metallopeptidase" evidence="1">
    <location>
        <begin position="57"/>
        <end position="261"/>
    </location>
</feature>
<sequence>VSAFQAEGRRFESGLPLQHWSRHSSSTNNHFRFYMTATEEVDFTVELWRRESKKARSISIRSLPPYGVEIVVPKGLSHKTVTRIVKQNSQYINQKLCDIKNRNFDIKPSHIFIPATSEAINVIYCHPSMENSALTEANGTIILDDPKERVSLVTNSKLLQQWLQGKAVSILGKAVETISNKLNIPYNKIKIGSRKSIWGSCSYKKNINLNRNLVFLEPSLIDYVVTHELCHIHEMNHSKQFWSLLNESLPGSKKLQNQLKSDANNSIPSWALI</sequence>
<proteinExistence type="predicted"/>
<feature type="non-terminal residue" evidence="2">
    <location>
        <position position="1"/>
    </location>
</feature>
<dbReference type="InterPro" id="IPR053136">
    <property type="entry name" value="UTP_pyrophosphatase-like"/>
</dbReference>
<protein>
    <recommendedName>
        <fullName evidence="1">YgjP-like metallopeptidase domain-containing protein</fullName>
    </recommendedName>
</protein>
<dbReference type="InterPro" id="IPR002725">
    <property type="entry name" value="YgjP-like_metallopeptidase"/>
</dbReference>
<dbReference type="PANTHER" id="PTHR30399:SF1">
    <property type="entry name" value="UTP PYROPHOSPHATASE"/>
    <property type="match status" value="1"/>
</dbReference>
<dbReference type="CDD" id="cd07344">
    <property type="entry name" value="M48_yhfN_like"/>
    <property type="match status" value="1"/>
</dbReference>